<gene>
    <name evidence="2" type="ORF">EHQ83_14580</name>
</gene>
<dbReference type="InterPro" id="IPR050765">
    <property type="entry name" value="Riboflavin_Biosynth_HTPR"/>
</dbReference>
<organism evidence="2 3">
    <name type="scientific">Leptospira yasudae</name>
    <dbReference type="NCBI Taxonomy" id="2202201"/>
    <lineage>
        <taxon>Bacteria</taxon>
        <taxon>Pseudomonadati</taxon>
        <taxon>Spirochaetota</taxon>
        <taxon>Spirochaetia</taxon>
        <taxon>Leptospirales</taxon>
        <taxon>Leptospiraceae</taxon>
        <taxon>Leptospira</taxon>
    </lineage>
</organism>
<accession>A0A6N4QXL5</accession>
<comment type="caution">
    <text evidence="2">The sequence shown here is derived from an EMBL/GenBank/DDBJ whole genome shotgun (WGS) entry which is preliminary data.</text>
</comment>
<dbReference type="SUPFAM" id="SSF53597">
    <property type="entry name" value="Dihydrofolate reductase-like"/>
    <property type="match status" value="1"/>
</dbReference>
<dbReference type="Pfam" id="PF01872">
    <property type="entry name" value="RibD_C"/>
    <property type="match status" value="1"/>
</dbReference>
<sequence>MKKVILQQMISLDGYFEGPQRSIDWHVVDEEFNEYAVDFLNSVDTLLFGRVTYELMVGYWTTANTLRDDPIVAAKMNELRKVVYSKTLKKADWNNTKLISSNLIEEILALKNEPGKDVAIFGSSDLSVPLIEEGLIDELRIFVNPVLLGGGKPLLQGIHQRIKLKLTQTRTFRSGNVLLYYQTT</sequence>
<dbReference type="Gene3D" id="3.40.430.10">
    <property type="entry name" value="Dihydrofolate Reductase, subunit A"/>
    <property type="match status" value="1"/>
</dbReference>
<dbReference type="GO" id="GO:0009231">
    <property type="term" value="P:riboflavin biosynthetic process"/>
    <property type="evidence" value="ECO:0007669"/>
    <property type="project" value="InterPro"/>
</dbReference>
<name>A0A6N4QXL5_9LEPT</name>
<dbReference type="AlphaFoldDB" id="A0A6N4QXL5"/>
<dbReference type="RefSeq" id="WP_135568777.1">
    <property type="nucleotide sequence ID" value="NZ_RQGK01000049.1"/>
</dbReference>
<evidence type="ECO:0000313" key="2">
    <source>
        <dbReference type="EMBL" id="TGL82049.1"/>
    </source>
</evidence>
<protein>
    <submittedName>
        <fullName evidence="2">Dihydrofolate reductase</fullName>
    </submittedName>
</protein>
<evidence type="ECO:0000259" key="1">
    <source>
        <dbReference type="Pfam" id="PF01872"/>
    </source>
</evidence>
<dbReference type="InterPro" id="IPR002734">
    <property type="entry name" value="RibDG_C"/>
</dbReference>
<dbReference type="InterPro" id="IPR024072">
    <property type="entry name" value="DHFR-like_dom_sf"/>
</dbReference>
<proteinExistence type="predicted"/>
<evidence type="ECO:0000313" key="3">
    <source>
        <dbReference type="Proteomes" id="UP000297613"/>
    </source>
</evidence>
<feature type="domain" description="Bacterial bifunctional deaminase-reductase C-terminal" evidence="1">
    <location>
        <begin position="3"/>
        <end position="177"/>
    </location>
</feature>
<dbReference type="EMBL" id="RQGM01000059">
    <property type="protein sequence ID" value="TGL82049.1"/>
    <property type="molecule type" value="Genomic_DNA"/>
</dbReference>
<dbReference type="Proteomes" id="UP000297613">
    <property type="component" value="Unassembled WGS sequence"/>
</dbReference>
<dbReference type="GO" id="GO:0008703">
    <property type="term" value="F:5-amino-6-(5-phosphoribosylamino)uracil reductase activity"/>
    <property type="evidence" value="ECO:0007669"/>
    <property type="project" value="InterPro"/>
</dbReference>
<reference evidence="2 3" key="1">
    <citation type="journal article" date="2019" name="PLoS Negl. Trop. Dis.">
        <title>Revisiting the worldwide diversity of Leptospira species in the environment.</title>
        <authorList>
            <person name="Vincent A.T."/>
            <person name="Schiettekatte O."/>
            <person name="Bourhy P."/>
            <person name="Veyrier F.J."/>
            <person name="Picardeau M."/>
        </authorList>
    </citation>
    <scope>NUCLEOTIDE SEQUENCE [LARGE SCALE GENOMIC DNA]</scope>
    <source>
        <strain evidence="2 3">201702445</strain>
    </source>
</reference>
<dbReference type="PANTHER" id="PTHR38011">
    <property type="entry name" value="DIHYDROFOLATE REDUCTASE FAMILY PROTEIN (AFU_ORTHOLOGUE AFUA_8G06820)"/>
    <property type="match status" value="1"/>
</dbReference>
<dbReference type="PANTHER" id="PTHR38011:SF11">
    <property type="entry name" value="2,5-DIAMINO-6-RIBOSYLAMINO-4(3H)-PYRIMIDINONE 5'-PHOSPHATE REDUCTASE"/>
    <property type="match status" value="1"/>
</dbReference>